<evidence type="ECO:0000313" key="2">
    <source>
        <dbReference type="EMBL" id="GGN90339.1"/>
    </source>
</evidence>
<comment type="caution">
    <text evidence="2">The sequence shown here is derived from an EMBL/GenBank/DDBJ whole genome shotgun (WGS) entry which is preliminary data.</text>
</comment>
<feature type="region of interest" description="Disordered" evidence="1">
    <location>
        <begin position="1"/>
        <end position="105"/>
    </location>
</feature>
<name>A0ABQ2KQH1_9BACL</name>
<organism evidence="2 3">
    <name type="scientific">Saccharibacillus kuerlensis</name>
    <dbReference type="NCBI Taxonomy" id="459527"/>
    <lineage>
        <taxon>Bacteria</taxon>
        <taxon>Bacillati</taxon>
        <taxon>Bacillota</taxon>
        <taxon>Bacilli</taxon>
        <taxon>Bacillales</taxon>
        <taxon>Paenibacillaceae</taxon>
        <taxon>Saccharibacillus</taxon>
    </lineage>
</organism>
<evidence type="ECO:0000256" key="1">
    <source>
        <dbReference type="SAM" id="MobiDB-lite"/>
    </source>
</evidence>
<evidence type="ECO:0000313" key="3">
    <source>
        <dbReference type="Proteomes" id="UP000606653"/>
    </source>
</evidence>
<keyword evidence="3" id="KW-1185">Reference proteome</keyword>
<sequence length="105" mass="11939">MKAIEVQLAVHRAPETSRMQQEHLQRPLIDQVQLTEQANIEVERARHRSAPSAEASDAHMRKDGKEQEKHHSHQGKESKTPDQESNSHFAAAPHPYKGKHLDLSL</sequence>
<dbReference type="EMBL" id="BMLN01000001">
    <property type="protein sequence ID" value="GGN90339.1"/>
    <property type="molecule type" value="Genomic_DNA"/>
</dbReference>
<feature type="compositionally biased region" description="Basic and acidic residues" evidence="1">
    <location>
        <begin position="56"/>
        <end position="82"/>
    </location>
</feature>
<proteinExistence type="predicted"/>
<dbReference type="RefSeq" id="WP_018975005.1">
    <property type="nucleotide sequence ID" value="NZ_BMLN01000001.1"/>
</dbReference>
<protein>
    <submittedName>
        <fullName evidence="2">Uncharacterized protein</fullName>
    </submittedName>
</protein>
<gene>
    <name evidence="2" type="ORF">GCM10010969_00710</name>
</gene>
<dbReference type="Proteomes" id="UP000606653">
    <property type="component" value="Unassembled WGS sequence"/>
</dbReference>
<reference evidence="3" key="1">
    <citation type="journal article" date="2019" name="Int. J. Syst. Evol. Microbiol.">
        <title>The Global Catalogue of Microorganisms (GCM) 10K type strain sequencing project: providing services to taxonomists for standard genome sequencing and annotation.</title>
        <authorList>
            <consortium name="The Broad Institute Genomics Platform"/>
            <consortium name="The Broad Institute Genome Sequencing Center for Infectious Disease"/>
            <person name="Wu L."/>
            <person name="Ma J."/>
        </authorList>
    </citation>
    <scope>NUCLEOTIDE SEQUENCE [LARGE SCALE GENOMIC DNA]</scope>
    <source>
        <strain evidence="3">CGMCC 1.6964</strain>
    </source>
</reference>
<feature type="compositionally biased region" description="Basic and acidic residues" evidence="1">
    <location>
        <begin position="12"/>
        <end position="25"/>
    </location>
</feature>
<accession>A0ABQ2KQH1</accession>